<dbReference type="InterPro" id="IPR050699">
    <property type="entry name" value="RNA-DNA_Helicase"/>
</dbReference>
<dbReference type="InterPro" id="IPR027417">
    <property type="entry name" value="P-loop_NTPase"/>
</dbReference>
<evidence type="ECO:0000313" key="7">
    <source>
        <dbReference type="EMBL" id="TBT98099.1"/>
    </source>
</evidence>
<sequence>MSFENPDDPFSVFNTITNTSNTYDAYNTYDTIPNTIPITNTTPNTISNTNTNITNTPITNTKISCVTTYQHTRHLAVTPLSTTYIPLTLTPPSKIYPFKLDTFQLLAINAIERNESVLVSAHTSSGKTLVAEHAIHTCISNNQRVIYTSPIKALSNQKYRELLEKFNDVGLMTGDVTLNPSSSCIVMTTEILRNMLYKGSEILREVKYIIFDEIHYMKDKERGVVWEESIVLLPCSVRMVFLSATVPNALQFAEWITYIHQQTTHVIYTDKRPTPLIHYIAPLGEKGMTKVCYNVDCDSDSKGVGYEGDIASKGVIDSKVCDYKGDNYSKVCDYKGDNYRGSKQQGVNYKDSSYKGDIDRDSNYKGDIDTGSSYKGDIDRGSKQQGVNYKDSSYKGDIDRDSNYKGDIDTGSSYKGDIDRGSKQQGVNYKDS</sequence>
<gene>
    <name evidence="7" type="ORF">CWI36_2541p0010</name>
</gene>
<dbReference type="InterPro" id="IPR011545">
    <property type="entry name" value="DEAD/DEAH_box_helicase_dom"/>
</dbReference>
<keyword evidence="1" id="KW-0547">Nucleotide-binding</keyword>
<dbReference type="FunFam" id="3.40.50.300:FF:000083">
    <property type="entry name" value="ATP-dependent RNA helicase DOB1"/>
    <property type="match status" value="1"/>
</dbReference>
<dbReference type="SMART" id="SM00487">
    <property type="entry name" value="DEXDc"/>
    <property type="match status" value="1"/>
</dbReference>
<evidence type="ECO:0000256" key="1">
    <source>
        <dbReference type="ARBA" id="ARBA00022741"/>
    </source>
</evidence>
<dbReference type="GO" id="GO:0016787">
    <property type="term" value="F:hydrolase activity"/>
    <property type="evidence" value="ECO:0007669"/>
    <property type="project" value="UniProtKB-KW"/>
</dbReference>
<dbReference type="Pfam" id="PF00270">
    <property type="entry name" value="DEAD"/>
    <property type="match status" value="1"/>
</dbReference>
<evidence type="ECO:0000313" key="8">
    <source>
        <dbReference type="Proteomes" id="UP000291404"/>
    </source>
</evidence>
<evidence type="ECO:0000256" key="2">
    <source>
        <dbReference type="ARBA" id="ARBA00022801"/>
    </source>
</evidence>
<dbReference type="PANTHER" id="PTHR12131:SF7">
    <property type="entry name" value="EXOSOME RNA HELICASE MTR4"/>
    <property type="match status" value="1"/>
</dbReference>
<evidence type="ECO:0000259" key="6">
    <source>
        <dbReference type="PROSITE" id="PS51192"/>
    </source>
</evidence>
<name>A0A4Q9KVN2_9MICR</name>
<feature type="non-terminal residue" evidence="7">
    <location>
        <position position="432"/>
    </location>
</feature>
<dbReference type="STRING" id="148818.A0A4Q9KVN2"/>
<dbReference type="Gene3D" id="3.40.50.300">
    <property type="entry name" value="P-loop containing nucleotide triphosphate hydrolases"/>
    <property type="match status" value="1"/>
</dbReference>
<keyword evidence="4" id="KW-0067">ATP-binding</keyword>
<dbReference type="AlphaFoldDB" id="A0A4Q9KVN2"/>
<feature type="compositionally biased region" description="Polar residues" evidence="5">
    <location>
        <begin position="423"/>
        <end position="432"/>
    </location>
</feature>
<comment type="caution">
    <text evidence="7">The sequence shown here is derived from an EMBL/GenBank/DDBJ whole genome shotgun (WGS) entry which is preliminary data.</text>
</comment>
<protein>
    <submittedName>
        <fullName evidence="7">DEAD/DEAH box helicase</fullName>
    </submittedName>
</protein>
<accession>A0A4Q9KVN2</accession>
<dbReference type="VEuPathDB" id="MicrosporidiaDB:CWI39_0640p0030"/>
<dbReference type="PROSITE" id="PS51192">
    <property type="entry name" value="HELICASE_ATP_BIND_1"/>
    <property type="match status" value="1"/>
</dbReference>
<proteinExistence type="predicted"/>
<keyword evidence="3 7" id="KW-0347">Helicase</keyword>
<reference evidence="7 8" key="1">
    <citation type="submission" date="2017-12" db="EMBL/GenBank/DDBJ databases">
        <authorList>
            <person name="Pombert J.-F."/>
            <person name="Haag K.L."/>
            <person name="Ebert D."/>
        </authorList>
    </citation>
    <scope>NUCLEOTIDE SEQUENCE [LARGE SCALE GENOMIC DNA]</scope>
    <source>
        <strain evidence="7">BE-OM-2</strain>
    </source>
</reference>
<keyword evidence="8" id="KW-1185">Reference proteome</keyword>
<organism evidence="7 8">
    <name type="scientific">Hamiltosporidium magnivora</name>
    <dbReference type="NCBI Taxonomy" id="148818"/>
    <lineage>
        <taxon>Eukaryota</taxon>
        <taxon>Fungi</taxon>
        <taxon>Fungi incertae sedis</taxon>
        <taxon>Microsporidia</taxon>
        <taxon>Dubosqiidae</taxon>
        <taxon>Hamiltosporidium</taxon>
    </lineage>
</organism>
<dbReference type="VEuPathDB" id="MicrosporidiaDB:CWI36_2541p0010"/>
<keyword evidence="2" id="KW-0378">Hydrolase</keyword>
<dbReference type="InterPro" id="IPR014001">
    <property type="entry name" value="Helicase_ATP-bd"/>
</dbReference>
<dbReference type="GO" id="GO:0000460">
    <property type="term" value="P:maturation of 5.8S rRNA"/>
    <property type="evidence" value="ECO:0007669"/>
    <property type="project" value="TreeGrafter"/>
</dbReference>
<dbReference type="GO" id="GO:0003676">
    <property type="term" value="F:nucleic acid binding"/>
    <property type="evidence" value="ECO:0007669"/>
    <property type="project" value="InterPro"/>
</dbReference>
<dbReference type="GO" id="GO:0004386">
    <property type="term" value="F:helicase activity"/>
    <property type="evidence" value="ECO:0007669"/>
    <property type="project" value="UniProtKB-KW"/>
</dbReference>
<evidence type="ECO:0000256" key="3">
    <source>
        <dbReference type="ARBA" id="ARBA00022806"/>
    </source>
</evidence>
<dbReference type="Proteomes" id="UP000291404">
    <property type="component" value="Unassembled WGS sequence"/>
</dbReference>
<dbReference type="PANTHER" id="PTHR12131">
    <property type="entry name" value="ATP-DEPENDENT RNA AND DNA HELICASE"/>
    <property type="match status" value="1"/>
</dbReference>
<dbReference type="GO" id="GO:0005524">
    <property type="term" value="F:ATP binding"/>
    <property type="evidence" value="ECO:0007669"/>
    <property type="project" value="UniProtKB-KW"/>
</dbReference>
<feature type="domain" description="Helicase ATP-binding" evidence="6">
    <location>
        <begin position="108"/>
        <end position="264"/>
    </location>
</feature>
<dbReference type="EMBL" id="PITI01002541">
    <property type="protein sequence ID" value="TBT98099.1"/>
    <property type="molecule type" value="Genomic_DNA"/>
</dbReference>
<feature type="compositionally biased region" description="Basic and acidic residues" evidence="5">
    <location>
        <begin position="392"/>
        <end position="408"/>
    </location>
</feature>
<dbReference type="SUPFAM" id="SSF52540">
    <property type="entry name" value="P-loop containing nucleoside triphosphate hydrolases"/>
    <property type="match status" value="1"/>
</dbReference>
<evidence type="ECO:0000256" key="5">
    <source>
        <dbReference type="SAM" id="MobiDB-lite"/>
    </source>
</evidence>
<feature type="region of interest" description="Disordered" evidence="5">
    <location>
        <begin position="343"/>
        <end position="432"/>
    </location>
</feature>
<dbReference type="GO" id="GO:0005634">
    <property type="term" value="C:nucleus"/>
    <property type="evidence" value="ECO:0007669"/>
    <property type="project" value="TreeGrafter"/>
</dbReference>
<evidence type="ECO:0000256" key="4">
    <source>
        <dbReference type="ARBA" id="ARBA00022840"/>
    </source>
</evidence>
<feature type="compositionally biased region" description="Basic and acidic residues" evidence="5">
    <location>
        <begin position="352"/>
        <end position="368"/>
    </location>
</feature>